<feature type="region of interest" description="Disordered" evidence="1">
    <location>
        <begin position="1"/>
        <end position="29"/>
    </location>
</feature>
<feature type="transmembrane region" description="Helical" evidence="2">
    <location>
        <begin position="81"/>
        <end position="100"/>
    </location>
</feature>
<gene>
    <name evidence="3" type="ORF">PAECIP111893_02292</name>
</gene>
<organism evidence="3 4">
    <name type="scientific">Paenibacillus plantiphilus</name>
    <dbReference type="NCBI Taxonomy" id="2905650"/>
    <lineage>
        <taxon>Bacteria</taxon>
        <taxon>Bacillati</taxon>
        <taxon>Bacillota</taxon>
        <taxon>Bacilli</taxon>
        <taxon>Bacillales</taxon>
        <taxon>Paenibacillaceae</taxon>
        <taxon>Paenibacillus</taxon>
    </lineage>
</organism>
<dbReference type="EMBL" id="CAKMMF010000011">
    <property type="protein sequence ID" value="CAH1205124.1"/>
    <property type="molecule type" value="Genomic_DNA"/>
</dbReference>
<comment type="caution">
    <text evidence="3">The sequence shown here is derived from an EMBL/GenBank/DDBJ whole genome shotgun (WGS) entry which is preliminary data.</text>
</comment>
<keyword evidence="4" id="KW-1185">Reference proteome</keyword>
<reference evidence="3" key="1">
    <citation type="submission" date="2022-01" db="EMBL/GenBank/DDBJ databases">
        <authorList>
            <person name="Criscuolo A."/>
        </authorList>
    </citation>
    <scope>NUCLEOTIDE SEQUENCE</scope>
    <source>
        <strain evidence="3">CIP111893</strain>
    </source>
</reference>
<evidence type="ECO:0000256" key="1">
    <source>
        <dbReference type="SAM" id="MobiDB-lite"/>
    </source>
</evidence>
<name>A0ABN8GGE5_9BACL</name>
<dbReference type="Pfam" id="PF17280">
    <property type="entry name" value="DUF5345"/>
    <property type="match status" value="1"/>
</dbReference>
<dbReference type="Proteomes" id="UP000838686">
    <property type="component" value="Unassembled WGS sequence"/>
</dbReference>
<dbReference type="RefSeq" id="WP_236342004.1">
    <property type="nucleotide sequence ID" value="NZ_CAKMMF010000011.1"/>
</dbReference>
<dbReference type="InterPro" id="IPR035238">
    <property type="entry name" value="DUF5345"/>
</dbReference>
<accession>A0ABN8GGE5</accession>
<protein>
    <submittedName>
        <fullName evidence="3">Uncharacterized protein</fullName>
    </submittedName>
</protein>
<keyword evidence="2" id="KW-0472">Membrane</keyword>
<keyword evidence="2" id="KW-0812">Transmembrane</keyword>
<proteinExistence type="predicted"/>
<keyword evidence="2" id="KW-1133">Transmembrane helix</keyword>
<sequence length="136" mass="15578">MSRRSGKSILNNCKEDRQIPSHEQQGISDEQEREALFQSLAEEPLNQWDHSIAPDIPSLESISQMISSHKEVVRSRLWRDLLLLWGIGSFIITGLMFVLYSSLQVFLFVQLGTLGAAGLILLRASFRKEGRRKWTH</sequence>
<evidence type="ECO:0000313" key="3">
    <source>
        <dbReference type="EMBL" id="CAH1205124.1"/>
    </source>
</evidence>
<feature type="transmembrane region" description="Helical" evidence="2">
    <location>
        <begin position="106"/>
        <end position="126"/>
    </location>
</feature>
<evidence type="ECO:0000256" key="2">
    <source>
        <dbReference type="SAM" id="Phobius"/>
    </source>
</evidence>
<evidence type="ECO:0000313" key="4">
    <source>
        <dbReference type="Proteomes" id="UP000838686"/>
    </source>
</evidence>